<evidence type="ECO:0000313" key="6">
    <source>
        <dbReference type="EMBL" id="KUI55484.1"/>
    </source>
</evidence>
<keyword evidence="2 5" id="KW-0812">Transmembrane</keyword>
<evidence type="ECO:0000256" key="1">
    <source>
        <dbReference type="ARBA" id="ARBA00004141"/>
    </source>
</evidence>
<sequence>MTKERFEAFGIVDRTILPSGRNDLASDDEDAVESWANDLDEMTLDNSQSIEDDEEEESDILNRNILMVDQLWLWAIDMGCLISSRDEPKAKKVGCLGTTQILEPLKTGMVLIFTVFTVIFLPLSFFTSLFGMNTQEWSGGNNLSLKTIGLIVLPSSAFLVVCAIAGAWIASGSTGFPSMDRYTRMPMQWWKKTINLVIYGDGKPRKQCQEGTNAED</sequence>
<evidence type="ECO:0000256" key="2">
    <source>
        <dbReference type="ARBA" id="ARBA00022692"/>
    </source>
</evidence>
<feature type="transmembrane region" description="Helical" evidence="5">
    <location>
        <begin position="110"/>
        <end position="130"/>
    </location>
</feature>
<dbReference type="InterPro" id="IPR045863">
    <property type="entry name" value="CorA_TM1_TM2"/>
</dbReference>
<comment type="subcellular location">
    <subcellularLocation>
        <location evidence="1">Membrane</location>
        <topology evidence="1">Multi-pass membrane protein</topology>
    </subcellularLocation>
</comment>
<accession>A0A194UV49</accession>
<evidence type="ECO:0000256" key="4">
    <source>
        <dbReference type="ARBA" id="ARBA00023136"/>
    </source>
</evidence>
<gene>
    <name evidence="6" type="ORF">VP1G_02816</name>
</gene>
<keyword evidence="4 5" id="KW-0472">Membrane</keyword>
<evidence type="ECO:0000256" key="5">
    <source>
        <dbReference type="SAM" id="Phobius"/>
    </source>
</evidence>
<dbReference type="SUPFAM" id="SSF144083">
    <property type="entry name" value="Magnesium transport protein CorA, transmembrane region"/>
    <property type="match status" value="1"/>
</dbReference>
<evidence type="ECO:0000313" key="7">
    <source>
        <dbReference type="Proteomes" id="UP000078576"/>
    </source>
</evidence>
<dbReference type="GO" id="GO:0016020">
    <property type="term" value="C:membrane"/>
    <property type="evidence" value="ECO:0007669"/>
    <property type="project" value="UniProtKB-SubCell"/>
</dbReference>
<evidence type="ECO:0000256" key="3">
    <source>
        <dbReference type="ARBA" id="ARBA00022989"/>
    </source>
</evidence>
<dbReference type="AlphaFoldDB" id="A0A194UV49"/>
<dbReference type="Gene3D" id="1.20.58.340">
    <property type="entry name" value="Magnesium transport protein CorA, transmembrane region"/>
    <property type="match status" value="1"/>
</dbReference>
<organism evidence="6 7">
    <name type="scientific">Cytospora mali</name>
    <name type="common">Apple Valsa canker fungus</name>
    <name type="synonym">Valsa mali</name>
    <dbReference type="NCBI Taxonomy" id="578113"/>
    <lineage>
        <taxon>Eukaryota</taxon>
        <taxon>Fungi</taxon>
        <taxon>Dikarya</taxon>
        <taxon>Ascomycota</taxon>
        <taxon>Pezizomycotina</taxon>
        <taxon>Sordariomycetes</taxon>
        <taxon>Sordariomycetidae</taxon>
        <taxon>Diaporthales</taxon>
        <taxon>Cytosporaceae</taxon>
        <taxon>Cytospora</taxon>
    </lineage>
</organism>
<dbReference type="EMBL" id="KN714680">
    <property type="protein sequence ID" value="KUI55484.1"/>
    <property type="molecule type" value="Genomic_DNA"/>
</dbReference>
<name>A0A194UV49_CYTMA</name>
<reference evidence="7" key="1">
    <citation type="submission" date="2014-12" db="EMBL/GenBank/DDBJ databases">
        <title>Genome Sequence of Valsa Canker Pathogens Uncovers a Specific Adaption of Colonization on Woody Bark.</title>
        <authorList>
            <person name="Yin Z."/>
            <person name="Liu H."/>
            <person name="Gao X."/>
            <person name="Li Z."/>
            <person name="Song N."/>
            <person name="Ke X."/>
            <person name="Dai Q."/>
            <person name="Wu Y."/>
            <person name="Sun Y."/>
            <person name="Xu J.-R."/>
            <person name="Kang Z.K."/>
            <person name="Wang L."/>
            <person name="Huang L."/>
        </authorList>
    </citation>
    <scope>NUCLEOTIDE SEQUENCE [LARGE SCALE GENOMIC DNA]</scope>
    <source>
        <strain evidence="7">SXYL134</strain>
    </source>
</reference>
<keyword evidence="3 5" id="KW-1133">Transmembrane helix</keyword>
<dbReference type="OrthoDB" id="5430750at2759"/>
<keyword evidence="7" id="KW-1185">Reference proteome</keyword>
<dbReference type="Proteomes" id="UP000078576">
    <property type="component" value="Unassembled WGS sequence"/>
</dbReference>
<proteinExistence type="predicted"/>
<protein>
    <submittedName>
        <fullName evidence="6">Uncharacterized protein</fullName>
    </submittedName>
</protein>
<feature type="transmembrane region" description="Helical" evidence="5">
    <location>
        <begin position="150"/>
        <end position="171"/>
    </location>
</feature>